<name>A0A2I0TUF5_LIMLA</name>
<accession>A0A2I0TUF5</accession>
<dbReference type="Proteomes" id="UP000233556">
    <property type="component" value="Unassembled WGS sequence"/>
</dbReference>
<reference evidence="2" key="2">
    <citation type="submission" date="2017-12" db="EMBL/GenBank/DDBJ databases">
        <title>Genome sequence of the Bar-tailed Godwit (Limosa lapponica baueri).</title>
        <authorList>
            <person name="Lima N.C.B."/>
            <person name="Parody-Merino A.M."/>
            <person name="Battley P.F."/>
            <person name="Fidler A.E."/>
            <person name="Prosdocimi F."/>
        </authorList>
    </citation>
    <scope>NUCLEOTIDE SEQUENCE [LARGE SCALE GENOMIC DNA]</scope>
</reference>
<dbReference type="AlphaFoldDB" id="A0A2I0TUF5"/>
<proteinExistence type="predicted"/>
<evidence type="ECO:0000313" key="2">
    <source>
        <dbReference type="Proteomes" id="UP000233556"/>
    </source>
</evidence>
<dbReference type="InterPro" id="IPR038124">
    <property type="entry name" value="B_retro_matrix_sf"/>
</dbReference>
<reference evidence="2" key="1">
    <citation type="submission" date="2017-11" db="EMBL/GenBank/DDBJ databases">
        <authorList>
            <person name="Lima N.C."/>
            <person name="Parody-Merino A.M."/>
            <person name="Battley P.F."/>
            <person name="Fidler A.E."/>
            <person name="Prosdocimi F."/>
        </authorList>
    </citation>
    <scope>NUCLEOTIDE SEQUENCE [LARGE SCALE GENOMIC DNA]</scope>
</reference>
<dbReference type="EMBL" id="KZ507160">
    <property type="protein sequence ID" value="PKU37415.1"/>
    <property type="molecule type" value="Genomic_DNA"/>
</dbReference>
<sequence>MKTLLQQDCQSKETRVNCLVLETGIKYEEYKIKLTLKWLKAKGEKADSVTAFAIETWQRAGEKIWEAASRGDAIVAEIMTTWRLILETLKEKQAEHKALDAATAVLNTTPAALPDKGDSTEWTETDLIDFMETKKGAPSKAECSFAFF</sequence>
<organism evidence="1 2">
    <name type="scientific">Limosa lapponica baueri</name>
    <dbReference type="NCBI Taxonomy" id="1758121"/>
    <lineage>
        <taxon>Eukaryota</taxon>
        <taxon>Metazoa</taxon>
        <taxon>Chordata</taxon>
        <taxon>Craniata</taxon>
        <taxon>Vertebrata</taxon>
        <taxon>Euteleostomi</taxon>
        <taxon>Archelosauria</taxon>
        <taxon>Archosauria</taxon>
        <taxon>Dinosauria</taxon>
        <taxon>Saurischia</taxon>
        <taxon>Theropoda</taxon>
        <taxon>Coelurosauria</taxon>
        <taxon>Aves</taxon>
        <taxon>Neognathae</taxon>
        <taxon>Neoaves</taxon>
        <taxon>Charadriiformes</taxon>
        <taxon>Scolopacidae</taxon>
        <taxon>Limosa</taxon>
    </lineage>
</organism>
<protein>
    <submittedName>
        <fullName evidence="1">Endogenous retrovirus group k member 5 gag poly</fullName>
    </submittedName>
</protein>
<dbReference type="Gene3D" id="1.10.150.490">
    <property type="entry name" value="Retroviral GAG p10 protein"/>
    <property type="match status" value="1"/>
</dbReference>
<dbReference type="OrthoDB" id="9401964at2759"/>
<keyword evidence="2" id="KW-1185">Reference proteome</keyword>
<gene>
    <name evidence="1" type="ORF">llap_12288</name>
</gene>
<evidence type="ECO:0000313" key="1">
    <source>
        <dbReference type="EMBL" id="PKU37415.1"/>
    </source>
</evidence>